<proteinExistence type="predicted"/>
<feature type="transmembrane region" description="Helical" evidence="2">
    <location>
        <begin position="752"/>
        <end position="771"/>
    </location>
</feature>
<feature type="compositionally biased region" description="Basic residues" evidence="1">
    <location>
        <begin position="635"/>
        <end position="644"/>
    </location>
</feature>
<accession>A0A0S4J9T2</accession>
<feature type="transmembrane region" description="Helical" evidence="2">
    <location>
        <begin position="709"/>
        <end position="732"/>
    </location>
</feature>
<feature type="region of interest" description="Disordered" evidence="1">
    <location>
        <begin position="819"/>
        <end position="841"/>
    </location>
</feature>
<protein>
    <submittedName>
        <fullName evidence="4">Membrane-associated protein, putative</fullName>
    </submittedName>
</protein>
<reference evidence="5" key="1">
    <citation type="submission" date="2015-09" db="EMBL/GenBank/DDBJ databases">
        <authorList>
            <consortium name="Pathogen Informatics"/>
        </authorList>
    </citation>
    <scope>NUCLEOTIDE SEQUENCE [LARGE SCALE GENOMIC DNA]</scope>
    <source>
        <strain evidence="5">Lake Konstanz</strain>
    </source>
</reference>
<feature type="transmembrane region" description="Helical" evidence="2">
    <location>
        <begin position="305"/>
        <end position="330"/>
    </location>
</feature>
<sequence>MKKMIWIVWALIHVVLDATPLAATHTNTRTPSLSVTWSNNRWGGNLSTTLTESTTVSFSVDLTITSTVVKTPTMSSDRTVSASTTPSVTMGSVSHDSSITPILSETIPSTSFSWPTRTLWATVTASWSGGRRRNVPPAIVTGHQLGIGVSLSLSATPPSNTATVIHTDTATFLHSSTKWLPSASRSNSIRATRTGIITLTHSGVYNWHKSRMVDRSWSATRSPSVIGRRRHLITSGVYGNAMASWSLTATETLTPDASSTMESVTVTRTRSSSNFLAGVGANNPLLIYRPIYNFFDSPNNCSPSIILAFALPMLFFIMWCFLWLCAPCCCREDNDVEFMKRFERVGGVRYMIANHAYLSCVVPCHARCAPLHACELLSHMGISTVFTIGVIVAVEGDRYHLPESQSFSLLGLVGIAAAATLSAAIVRAVLSRIGWKEGNARIVRHKLTPEEKKQRRRAARGIIAHGMYIGSSSSSDDDHNFPDGFNPNKRRRHKTIEDYVAAYVGNRSEFEDDEDDYMVSAATTVAAQRQQPHQQNQSNDAIDKFFEDSDDNESNQTAPATVAKIRTIAHGRNDSMTRRSSGGDVDFNFDDMPEVEDWAMIEMPSKKPPPKKQSRGGGSSSGYDSTPTPAATGKAKQKKTKKRDKAPQKPPDWLFHAADHDESDDAETNAAVKNAFNQLPVRVPKAGVRRILKEDEDYEWKSIPLGINYITLANVVHILIFGVTFAGSVVLARSWEGRDSVIETCSLMPVTLVIQYLVLDLCGWQVLYALWRGWMGGAWQCCCDVELDFGDNNHNDSVAKQQQATPPPTAVVDMREDNTTAQHHHSNDEGKKRFLQLHPRH</sequence>
<feature type="transmembrane region" description="Helical" evidence="2">
    <location>
        <begin position="406"/>
        <end position="430"/>
    </location>
</feature>
<keyword evidence="3" id="KW-0732">Signal</keyword>
<keyword evidence="5" id="KW-1185">Reference proteome</keyword>
<evidence type="ECO:0000256" key="2">
    <source>
        <dbReference type="SAM" id="Phobius"/>
    </source>
</evidence>
<feature type="chain" id="PRO_5006622087" evidence="3">
    <location>
        <begin position="19"/>
        <end position="841"/>
    </location>
</feature>
<evidence type="ECO:0000256" key="1">
    <source>
        <dbReference type="SAM" id="MobiDB-lite"/>
    </source>
</evidence>
<name>A0A0S4J9T2_BODSA</name>
<feature type="transmembrane region" description="Helical" evidence="2">
    <location>
        <begin position="376"/>
        <end position="394"/>
    </location>
</feature>
<dbReference type="VEuPathDB" id="TriTrypDB:BSAL_14120"/>
<gene>
    <name evidence="4" type="ORF">BSAL_14120</name>
</gene>
<keyword evidence="2" id="KW-0812">Transmembrane</keyword>
<feature type="region of interest" description="Disordered" evidence="1">
    <location>
        <begin position="602"/>
        <end position="656"/>
    </location>
</feature>
<evidence type="ECO:0000313" key="4">
    <source>
        <dbReference type="EMBL" id="CUG88195.1"/>
    </source>
</evidence>
<keyword evidence="2" id="KW-1133">Transmembrane helix</keyword>
<dbReference type="AlphaFoldDB" id="A0A0S4J9T2"/>
<dbReference type="Proteomes" id="UP000051952">
    <property type="component" value="Unassembled WGS sequence"/>
</dbReference>
<feature type="signal peptide" evidence="3">
    <location>
        <begin position="1"/>
        <end position="18"/>
    </location>
</feature>
<evidence type="ECO:0000256" key="3">
    <source>
        <dbReference type="SAM" id="SignalP"/>
    </source>
</evidence>
<dbReference type="EMBL" id="CYKH01001624">
    <property type="protein sequence ID" value="CUG88195.1"/>
    <property type="molecule type" value="Genomic_DNA"/>
</dbReference>
<keyword evidence="2" id="KW-0472">Membrane</keyword>
<evidence type="ECO:0000313" key="5">
    <source>
        <dbReference type="Proteomes" id="UP000051952"/>
    </source>
</evidence>
<organism evidence="4 5">
    <name type="scientific">Bodo saltans</name>
    <name type="common">Flagellated protozoan</name>
    <dbReference type="NCBI Taxonomy" id="75058"/>
    <lineage>
        <taxon>Eukaryota</taxon>
        <taxon>Discoba</taxon>
        <taxon>Euglenozoa</taxon>
        <taxon>Kinetoplastea</taxon>
        <taxon>Metakinetoplastina</taxon>
        <taxon>Eubodonida</taxon>
        <taxon>Bodonidae</taxon>
        <taxon>Bodo</taxon>
    </lineage>
</organism>